<sequence>MDSNEQIAFNIIANSGSAKSLYMEVLNKCEVEEFDSIDDMFKEAEEYLIVAHKTHTELIQKEARGEETKFSLLLMHAEDQLMQTETMKVIAQKFYKLYKKGL</sequence>
<dbReference type="InterPro" id="IPR036542">
    <property type="entry name" value="PTS_IIA_lac/cel_sf"/>
</dbReference>
<proteinExistence type="predicted"/>
<dbReference type="PROSITE" id="PS51095">
    <property type="entry name" value="PTS_EIIA_TYPE_3"/>
    <property type="match status" value="1"/>
</dbReference>
<evidence type="ECO:0000313" key="6">
    <source>
        <dbReference type="EMBL" id="BCZ48815.1"/>
    </source>
</evidence>
<reference evidence="7" key="1">
    <citation type="submission" date="2021-07" db="EMBL/GenBank/DDBJ databases">
        <title>Complete genome sequencing of a Clostridium isolate.</title>
        <authorList>
            <person name="Ueki A."/>
            <person name="Tonouchi A."/>
        </authorList>
    </citation>
    <scope>NUCLEOTIDE SEQUENCE [LARGE SCALE GENOMIC DNA]</scope>
    <source>
        <strain evidence="7">C5S11</strain>
    </source>
</reference>
<gene>
    <name evidence="6" type="primary">ptcA_2</name>
    <name evidence="6" type="ORF">psyc5s11_48820</name>
</gene>
<accession>A0ABM7TBS1</accession>
<evidence type="ECO:0000256" key="2">
    <source>
        <dbReference type="ARBA" id="ARBA00022597"/>
    </source>
</evidence>
<protein>
    <submittedName>
        <fullName evidence="6">PTS cellobiose transporter subunit IIA</fullName>
    </submittedName>
</protein>
<name>A0ABM7TBS1_9CLOT</name>
<evidence type="ECO:0000256" key="1">
    <source>
        <dbReference type="ARBA" id="ARBA00022448"/>
    </source>
</evidence>
<dbReference type="Gene3D" id="1.20.58.80">
    <property type="entry name" value="Phosphotransferase system, lactose/cellobiose-type IIA subunit"/>
    <property type="match status" value="1"/>
</dbReference>
<dbReference type="PANTHER" id="PTHR34382">
    <property type="entry name" value="PTS SYSTEM N,N'-DIACETYLCHITOBIOSE-SPECIFIC EIIA COMPONENT"/>
    <property type="match status" value="1"/>
</dbReference>
<dbReference type="SUPFAM" id="SSF46973">
    <property type="entry name" value="Enzyme IIa from lactose specific PTS, IIa-lac"/>
    <property type="match status" value="1"/>
</dbReference>
<dbReference type="PANTHER" id="PTHR34382:SF7">
    <property type="entry name" value="PTS SYSTEM N,N'-DIACETYLCHITOBIOSE-SPECIFIC EIIA COMPONENT"/>
    <property type="match status" value="1"/>
</dbReference>
<dbReference type="Pfam" id="PF02255">
    <property type="entry name" value="PTS_IIA"/>
    <property type="match status" value="1"/>
</dbReference>
<dbReference type="InterPro" id="IPR003188">
    <property type="entry name" value="PTS_IIA_lac/cel"/>
</dbReference>
<dbReference type="RefSeq" id="WP_224035052.1">
    <property type="nucleotide sequence ID" value="NZ_AP024849.1"/>
</dbReference>
<keyword evidence="2" id="KW-0762">Sugar transport</keyword>
<keyword evidence="4" id="KW-0598">Phosphotransferase system</keyword>
<keyword evidence="3" id="KW-0808">Transferase</keyword>
<dbReference type="EMBL" id="AP024849">
    <property type="protein sequence ID" value="BCZ48815.1"/>
    <property type="molecule type" value="Genomic_DNA"/>
</dbReference>
<evidence type="ECO:0000313" key="7">
    <source>
        <dbReference type="Proteomes" id="UP000824633"/>
    </source>
</evidence>
<evidence type="ECO:0000256" key="3">
    <source>
        <dbReference type="ARBA" id="ARBA00022679"/>
    </source>
</evidence>
<evidence type="ECO:0000256" key="4">
    <source>
        <dbReference type="ARBA" id="ARBA00022683"/>
    </source>
</evidence>
<dbReference type="Proteomes" id="UP000824633">
    <property type="component" value="Chromosome"/>
</dbReference>
<keyword evidence="7" id="KW-1185">Reference proteome</keyword>
<evidence type="ECO:0000256" key="5">
    <source>
        <dbReference type="PROSITE-ProRule" id="PRU00418"/>
    </source>
</evidence>
<dbReference type="PIRSF" id="PIRSF000699">
    <property type="entry name" value="PTS_IILac_III"/>
    <property type="match status" value="1"/>
</dbReference>
<feature type="modified residue" description="Phosphohistidine; by HPr" evidence="5">
    <location>
        <position position="76"/>
    </location>
</feature>
<keyword evidence="1" id="KW-0813">Transport</keyword>
<organism evidence="6 7">
    <name type="scientific">Clostridium gelidum</name>
    <dbReference type="NCBI Taxonomy" id="704125"/>
    <lineage>
        <taxon>Bacteria</taxon>
        <taxon>Bacillati</taxon>
        <taxon>Bacillota</taxon>
        <taxon>Clostridia</taxon>
        <taxon>Eubacteriales</taxon>
        <taxon>Clostridiaceae</taxon>
        <taxon>Clostridium</taxon>
    </lineage>
</organism>